<feature type="region of interest" description="Disordered" evidence="1">
    <location>
        <begin position="43"/>
        <end position="66"/>
    </location>
</feature>
<dbReference type="Proteomes" id="UP000481033">
    <property type="component" value="Unassembled WGS sequence"/>
</dbReference>
<proteinExistence type="predicted"/>
<reference evidence="3 4" key="1">
    <citation type="journal article" date="2020" name="Microb. Ecol.">
        <title>Ecogenomics of the Marine Benthic Filamentous Cyanobacterium Adonisia.</title>
        <authorList>
            <person name="Walter J.M."/>
            <person name="Coutinho F.H."/>
            <person name="Leomil L."/>
            <person name="Hargreaves P.I."/>
            <person name="Campeao M.E."/>
            <person name="Vieira V.V."/>
            <person name="Silva B.S."/>
            <person name="Fistarol G.O."/>
            <person name="Salomon P.S."/>
            <person name="Sawabe T."/>
            <person name="Mino S."/>
            <person name="Hosokawa M."/>
            <person name="Miyashita H."/>
            <person name="Maruyama F."/>
            <person name="van Verk M.C."/>
            <person name="Dutilh B.E."/>
            <person name="Thompson C.C."/>
            <person name="Thompson F.L."/>
        </authorList>
    </citation>
    <scope>NUCLEOTIDE SEQUENCE [LARGE SCALE GENOMIC DNA]</scope>
    <source>
        <strain evidence="3 4">CCMR0081</strain>
    </source>
</reference>
<dbReference type="InterPro" id="IPR042095">
    <property type="entry name" value="SUMF_sf"/>
</dbReference>
<dbReference type="Pfam" id="PF03781">
    <property type="entry name" value="FGE-sulfatase"/>
    <property type="match status" value="1"/>
</dbReference>
<keyword evidence="4" id="KW-1185">Reference proteome</keyword>
<evidence type="ECO:0000256" key="1">
    <source>
        <dbReference type="SAM" id="MobiDB-lite"/>
    </source>
</evidence>
<dbReference type="AlphaFoldDB" id="A0A6M0RGS8"/>
<evidence type="ECO:0000313" key="4">
    <source>
        <dbReference type="Proteomes" id="UP000481033"/>
    </source>
</evidence>
<dbReference type="Gene3D" id="3.90.1580.10">
    <property type="entry name" value="paralog of FGE (formylglycine-generating enzyme)"/>
    <property type="match status" value="1"/>
</dbReference>
<protein>
    <submittedName>
        <fullName evidence="3">Formylglycine-generating enzyme family protein</fullName>
    </submittedName>
</protein>
<dbReference type="EMBL" id="QXHD01000003">
    <property type="protein sequence ID" value="NEZ54821.1"/>
    <property type="molecule type" value="Genomic_DNA"/>
</dbReference>
<comment type="caution">
    <text evidence="3">The sequence shown here is derived from an EMBL/GenBank/DDBJ whole genome shotgun (WGS) entry which is preliminary data.</text>
</comment>
<accession>A0A6M0RGS8</accession>
<organism evidence="3 4">
    <name type="scientific">Adonisia turfae CCMR0081</name>
    <dbReference type="NCBI Taxonomy" id="2292702"/>
    <lineage>
        <taxon>Bacteria</taxon>
        <taxon>Bacillati</taxon>
        <taxon>Cyanobacteriota</taxon>
        <taxon>Adonisia</taxon>
        <taxon>Adonisia turfae</taxon>
    </lineage>
</organism>
<dbReference type="SUPFAM" id="SSF56436">
    <property type="entry name" value="C-type lectin-like"/>
    <property type="match status" value="1"/>
</dbReference>
<name>A0A6M0RGS8_9CYAN</name>
<dbReference type="InterPro" id="IPR005532">
    <property type="entry name" value="SUMF_dom"/>
</dbReference>
<evidence type="ECO:0000259" key="2">
    <source>
        <dbReference type="Pfam" id="PF03781"/>
    </source>
</evidence>
<dbReference type="InterPro" id="IPR016187">
    <property type="entry name" value="CTDL_fold"/>
</dbReference>
<gene>
    <name evidence="3" type="ORF">DXZ20_03775</name>
</gene>
<feature type="domain" description="Sulfatase-modifying factor enzyme-like" evidence="2">
    <location>
        <begin position="15"/>
        <end position="58"/>
    </location>
</feature>
<sequence length="66" mass="7228">YDGAPSDGSAWKMGDSRRSSFHIMRGGSWGSYPVNCRSAYRNLHPPENRNDSIGFRVVSVPPGSLS</sequence>
<evidence type="ECO:0000313" key="3">
    <source>
        <dbReference type="EMBL" id="NEZ54821.1"/>
    </source>
</evidence>
<feature type="non-terminal residue" evidence="3">
    <location>
        <position position="1"/>
    </location>
</feature>